<evidence type="ECO:0000313" key="2">
    <source>
        <dbReference type="EMBL" id="ANN76757.1"/>
    </source>
</evidence>
<dbReference type="EMBL" id="CP016172">
    <property type="protein sequence ID" value="ANN76757.1"/>
    <property type="molecule type" value="Genomic_DNA"/>
</dbReference>
<evidence type="ECO:0000313" key="3">
    <source>
        <dbReference type="Proteomes" id="UP000091926"/>
    </source>
</evidence>
<accession>A0A193G9U5</accession>
<name>A0A193G9U5_9BORD</name>
<dbReference type="Proteomes" id="UP000091926">
    <property type="component" value="Chromosome"/>
</dbReference>
<proteinExistence type="predicted"/>
<gene>
    <name evidence="2" type="ORF">BAU07_06205</name>
</gene>
<protein>
    <submittedName>
        <fullName evidence="2">Uncharacterized protein</fullName>
    </submittedName>
</protein>
<evidence type="ECO:0000256" key="1">
    <source>
        <dbReference type="SAM" id="MobiDB-lite"/>
    </source>
</evidence>
<sequence>MALSTDLAMALTVFGHDATPESLAKLVAQMQRLEQSAQGLMRTSLPPDEFAALRALSDAASAAQDVLAQRGPGSARARSPDFHLASTTR</sequence>
<dbReference type="KEGG" id="bfz:BAU07_06205"/>
<keyword evidence="3" id="KW-1185">Reference proteome</keyword>
<organism evidence="2 3">
    <name type="scientific">Bordetella flabilis</name>
    <dbReference type="NCBI Taxonomy" id="463014"/>
    <lineage>
        <taxon>Bacteria</taxon>
        <taxon>Pseudomonadati</taxon>
        <taxon>Pseudomonadota</taxon>
        <taxon>Betaproteobacteria</taxon>
        <taxon>Burkholderiales</taxon>
        <taxon>Alcaligenaceae</taxon>
        <taxon>Bordetella</taxon>
    </lineage>
</organism>
<feature type="region of interest" description="Disordered" evidence="1">
    <location>
        <begin position="67"/>
        <end position="89"/>
    </location>
</feature>
<dbReference type="AlphaFoldDB" id="A0A193G9U5"/>
<dbReference type="STRING" id="463014.BAU07_06205"/>
<reference evidence="2 3" key="1">
    <citation type="submission" date="2016-06" db="EMBL/GenBank/DDBJ databases">
        <title>Complete genome sequences of Bordetella bronchialis and Bordetella flabilis.</title>
        <authorList>
            <person name="LiPuma J.J."/>
            <person name="Spilker T."/>
        </authorList>
    </citation>
    <scope>NUCLEOTIDE SEQUENCE [LARGE SCALE GENOMIC DNA]</scope>
    <source>
        <strain evidence="2 3">AU10664</strain>
    </source>
</reference>